<evidence type="ECO:0000256" key="2">
    <source>
        <dbReference type="SAM" id="Phobius"/>
    </source>
</evidence>
<organism evidence="3 4">
    <name type="scientific">Mycobacterium liflandii (strain 128FXT)</name>
    <dbReference type="NCBI Taxonomy" id="459424"/>
    <lineage>
        <taxon>Bacteria</taxon>
        <taxon>Bacillati</taxon>
        <taxon>Actinomycetota</taxon>
        <taxon>Actinomycetes</taxon>
        <taxon>Mycobacteriales</taxon>
        <taxon>Mycobacteriaceae</taxon>
        <taxon>Mycobacterium</taxon>
        <taxon>Mycobacterium ulcerans group</taxon>
    </lineage>
</organism>
<evidence type="ECO:0000313" key="4">
    <source>
        <dbReference type="Proteomes" id="UP000011157"/>
    </source>
</evidence>
<accession>L7V6E8</accession>
<reference evidence="3 4" key="1">
    <citation type="journal article" date="2013" name="J. Bacteriol.">
        <title>Complete Genome Sequence of the Frog Pathogen Mycobacterium ulcerans Ecovar Liflandii.</title>
        <authorList>
            <person name="Tobias N.J."/>
            <person name="Doig K.D."/>
            <person name="Medema M.H."/>
            <person name="Chen H."/>
            <person name="Haring V."/>
            <person name="Moore R."/>
            <person name="Seemann T."/>
            <person name="Stinear T.P."/>
        </authorList>
    </citation>
    <scope>NUCLEOTIDE SEQUENCE [LARGE SCALE GENOMIC DNA]</scope>
    <source>
        <strain evidence="3 4">128FXT</strain>
    </source>
</reference>
<keyword evidence="2" id="KW-1133">Transmembrane helix</keyword>
<protein>
    <submittedName>
        <fullName evidence="3">Uncharacterized protein</fullName>
    </submittedName>
</protein>
<dbReference type="Proteomes" id="UP000011157">
    <property type="component" value="Chromosome"/>
</dbReference>
<gene>
    <name evidence="3" type="ordered locus">MULP_00965</name>
</gene>
<feature type="transmembrane region" description="Helical" evidence="2">
    <location>
        <begin position="47"/>
        <end position="64"/>
    </location>
</feature>
<evidence type="ECO:0000256" key="1">
    <source>
        <dbReference type="SAM" id="Coils"/>
    </source>
</evidence>
<dbReference type="PATRIC" id="fig|459424.11.peg.987"/>
<keyword evidence="1" id="KW-0175">Coiled coil</keyword>
<keyword evidence="4" id="KW-1185">Reference proteome</keyword>
<feature type="coiled-coil region" evidence="1">
    <location>
        <begin position="22"/>
        <end position="49"/>
    </location>
</feature>
<proteinExistence type="predicted"/>
<dbReference type="HOGENOM" id="CLU_1766016_0_0_11"/>
<dbReference type="EMBL" id="CP003899">
    <property type="protein sequence ID" value="AGC60994.1"/>
    <property type="molecule type" value="Genomic_DNA"/>
</dbReference>
<keyword evidence="2" id="KW-0812">Transmembrane</keyword>
<name>L7V6E8_MYCL1</name>
<keyword evidence="2" id="KW-0472">Membrane</keyword>
<sequence length="172" mass="18700">MSAAGGTVPNMSTELERPAVELPTVEQRLEAAEKRIAELKKDVKETTWLLLGFVAAAVLCWILYDGFGGKSEPPPSNRDARVEDLLSADHPHCYDSAEERAAARQRALAAIDEIHWQRDHSDITNPTENYSMVPPPSPPSLKLPSVIDTPPPGASWDANRCFAISQGSGVVD</sequence>
<dbReference type="KEGG" id="mli:MULP_00965"/>
<dbReference type="AlphaFoldDB" id="L7V6E8"/>
<evidence type="ECO:0000313" key="3">
    <source>
        <dbReference type="EMBL" id="AGC60994.1"/>
    </source>
</evidence>